<evidence type="ECO:0000259" key="1">
    <source>
        <dbReference type="Pfam" id="PF13358"/>
    </source>
</evidence>
<evidence type="ECO:0000313" key="3">
    <source>
        <dbReference type="EMBL" id="TDE08189.1"/>
    </source>
</evidence>
<dbReference type="EMBL" id="SMFL01000030">
    <property type="protein sequence ID" value="TDE08066.1"/>
    <property type="molecule type" value="Genomic_DNA"/>
</dbReference>
<evidence type="ECO:0000313" key="2">
    <source>
        <dbReference type="EMBL" id="TDE08066.1"/>
    </source>
</evidence>
<protein>
    <recommendedName>
        <fullName evidence="1">Tc1-like transposase DDE domain-containing protein</fullName>
    </recommendedName>
</protein>
<comment type="caution">
    <text evidence="5">The sequence shown here is derived from an EMBL/GenBank/DDBJ whole genome shotgun (WGS) entry which is preliminary data.</text>
</comment>
<dbReference type="Gene3D" id="3.30.420.10">
    <property type="entry name" value="Ribonuclease H-like superfamily/Ribonuclease H"/>
    <property type="match status" value="1"/>
</dbReference>
<dbReference type="EMBL" id="SMFL01000009">
    <property type="protein sequence ID" value="TDE12307.1"/>
    <property type="molecule type" value="Genomic_DNA"/>
</dbReference>
<dbReference type="EMBL" id="SMFL01000021">
    <property type="protein sequence ID" value="TDE09161.1"/>
    <property type="molecule type" value="Genomic_DNA"/>
</dbReference>
<feature type="non-terminal residue" evidence="5">
    <location>
        <position position="1"/>
    </location>
</feature>
<name>A0A4R5DBD1_9BACT</name>
<dbReference type="AlphaFoldDB" id="A0A4R5DBD1"/>
<feature type="domain" description="Tc1-like transposase DDE" evidence="1">
    <location>
        <begin position="3"/>
        <end position="58"/>
    </location>
</feature>
<dbReference type="EMBL" id="SMFL01000016">
    <property type="protein sequence ID" value="TDE10197.1"/>
    <property type="molecule type" value="Genomic_DNA"/>
</dbReference>
<dbReference type="EMBL" id="SMFL01000028">
    <property type="protein sequence ID" value="TDE08189.1"/>
    <property type="molecule type" value="Genomic_DNA"/>
</dbReference>
<evidence type="ECO:0000313" key="5">
    <source>
        <dbReference type="EMBL" id="TDE10197.1"/>
    </source>
</evidence>
<dbReference type="EMBL" id="SMFL01000001">
    <property type="protein sequence ID" value="TDE18688.1"/>
    <property type="molecule type" value="Genomic_DNA"/>
</dbReference>
<evidence type="ECO:0000313" key="6">
    <source>
        <dbReference type="EMBL" id="TDE12307.1"/>
    </source>
</evidence>
<dbReference type="InterPro" id="IPR038717">
    <property type="entry name" value="Tc1-like_DDE_dom"/>
</dbReference>
<keyword evidence="8" id="KW-1185">Reference proteome</keyword>
<evidence type="ECO:0000313" key="8">
    <source>
        <dbReference type="Proteomes" id="UP000294850"/>
    </source>
</evidence>
<evidence type="ECO:0000313" key="4">
    <source>
        <dbReference type="EMBL" id="TDE09161.1"/>
    </source>
</evidence>
<proteinExistence type="predicted"/>
<dbReference type="GO" id="GO:0003676">
    <property type="term" value="F:nucleic acid binding"/>
    <property type="evidence" value="ECO:0007669"/>
    <property type="project" value="InterPro"/>
</dbReference>
<gene>
    <name evidence="7" type="ORF">E0F88_03905</name>
    <name evidence="6" type="ORF">E0F88_21620</name>
    <name evidence="5" type="ORF">E0F88_28285</name>
    <name evidence="4" type="ORF">E0F88_30900</name>
    <name evidence="3" type="ORF">E0F88_33050</name>
    <name evidence="2" type="ORF">E0F88_33175</name>
</gene>
<organism evidence="5 8">
    <name type="scientific">Dyadobacter psychrotolerans</name>
    <dbReference type="NCBI Taxonomy" id="2541721"/>
    <lineage>
        <taxon>Bacteria</taxon>
        <taxon>Pseudomonadati</taxon>
        <taxon>Bacteroidota</taxon>
        <taxon>Cytophagia</taxon>
        <taxon>Cytophagales</taxon>
        <taxon>Spirosomataceae</taxon>
        <taxon>Dyadobacter</taxon>
    </lineage>
</organism>
<dbReference type="InterPro" id="IPR036397">
    <property type="entry name" value="RNaseH_sf"/>
</dbReference>
<evidence type="ECO:0000313" key="7">
    <source>
        <dbReference type="EMBL" id="TDE18688.1"/>
    </source>
</evidence>
<dbReference type="Proteomes" id="UP000294850">
    <property type="component" value="Unassembled WGS sequence"/>
</dbReference>
<sequence length="93" mass="10755">NQKSLFIADGAKAHKDELFDANKLVFKKLPPACPELNPIERFFKEVRRYLKNKVFDSLELAQQKIQKVVENISESIDNVISLTCFPYIRNTSI</sequence>
<dbReference type="Pfam" id="PF13358">
    <property type="entry name" value="DDE_3"/>
    <property type="match status" value="1"/>
</dbReference>
<accession>A0A4R5DBD1</accession>
<reference evidence="5 8" key="1">
    <citation type="submission" date="2019-03" db="EMBL/GenBank/DDBJ databases">
        <title>Dyadobacter AR-3-6 sp. nov., isolated from arctic soil.</title>
        <authorList>
            <person name="Chaudhary D.K."/>
        </authorList>
    </citation>
    <scope>NUCLEOTIDE SEQUENCE [LARGE SCALE GENOMIC DNA]</scope>
    <source>
        <strain evidence="5 8">AR-3-6</strain>
    </source>
</reference>
<dbReference type="RefSeq" id="WP_181956071.1">
    <property type="nucleotide sequence ID" value="NZ_SMFL01000001.1"/>
</dbReference>